<sequence length="65" mass="6972">MGVSTYKVTNSVADIIKDRDAKKAPASVSASFDKIFKGVATYKMTSSVEDIIKDNEAKKASQAKS</sequence>
<proteinExistence type="predicted"/>
<reference evidence="1" key="1">
    <citation type="submission" date="2012-03" db="EMBL/GenBank/DDBJ databases">
        <title>Functional metagenomics reveals considerable lignocellulase gene clusters in the gut microbiome of a wood-feeding higher termite.</title>
        <authorList>
            <person name="Liu N."/>
        </authorList>
    </citation>
    <scope>NUCLEOTIDE SEQUENCE</scope>
</reference>
<name>A0A806JZ35_9BACT</name>
<dbReference type="AlphaFoldDB" id="A0A806JZ35"/>
<evidence type="ECO:0000313" key="1">
    <source>
        <dbReference type="EMBL" id="AGS52412.1"/>
    </source>
</evidence>
<organism evidence="1">
    <name type="scientific">uncultured bacterium contig00085</name>
    <dbReference type="NCBI Taxonomy" id="1181558"/>
    <lineage>
        <taxon>Bacteria</taxon>
        <taxon>environmental samples</taxon>
    </lineage>
</organism>
<dbReference type="EMBL" id="JQ844192">
    <property type="protein sequence ID" value="AGS52412.1"/>
    <property type="molecule type" value="Genomic_DNA"/>
</dbReference>
<protein>
    <submittedName>
        <fullName evidence="1">Uncharacterized protein</fullName>
    </submittedName>
</protein>
<accession>A0A806JZ35</accession>